<organism evidence="2 3">
    <name type="scientific">Xylella fastidiosa (strain 9a5c)</name>
    <dbReference type="NCBI Taxonomy" id="160492"/>
    <lineage>
        <taxon>Bacteria</taxon>
        <taxon>Pseudomonadati</taxon>
        <taxon>Pseudomonadota</taxon>
        <taxon>Gammaproteobacteria</taxon>
        <taxon>Lysobacterales</taxon>
        <taxon>Lysobacteraceae</taxon>
        <taxon>Xylella</taxon>
    </lineage>
</organism>
<proteinExistence type="predicted"/>
<name>Q9PGB1_XYLFA</name>
<accession>Q9PGB1</accession>
<dbReference type="PIR" id="D82813">
    <property type="entry name" value="D82813"/>
</dbReference>
<evidence type="ECO:0000313" key="3">
    <source>
        <dbReference type="Proteomes" id="UP000000812"/>
    </source>
</evidence>
<dbReference type="eggNOG" id="ENOG502ZUQY">
    <property type="taxonomic scope" value="Bacteria"/>
</dbReference>
<feature type="chain" id="PRO_5004330987" description="Secreted protein" evidence="1">
    <location>
        <begin position="21"/>
        <end position="85"/>
    </location>
</feature>
<evidence type="ECO:0008006" key="4">
    <source>
        <dbReference type="Google" id="ProtNLM"/>
    </source>
</evidence>
<dbReference type="KEGG" id="xfa:XF_0391"/>
<feature type="signal peptide" evidence="1">
    <location>
        <begin position="1"/>
        <end position="20"/>
    </location>
</feature>
<evidence type="ECO:0000256" key="1">
    <source>
        <dbReference type="SAM" id="SignalP"/>
    </source>
</evidence>
<dbReference type="EMBL" id="AE003849">
    <property type="protein sequence ID" value="AAF83201.1"/>
    <property type="molecule type" value="Genomic_DNA"/>
</dbReference>
<evidence type="ECO:0000313" key="2">
    <source>
        <dbReference type="EMBL" id="AAF83201.1"/>
    </source>
</evidence>
<sequence length="85" mass="9217">MLCCAVLCCAVLCCAVLCCAVLCCAVLCCAVLCCVYFFDLILIYLAVMSQQLSSEVAGLRVNDSIVIRLLFSQFVYVKMAALKTN</sequence>
<protein>
    <recommendedName>
        <fullName evidence="4">Secreted protein</fullName>
    </recommendedName>
</protein>
<dbReference type="AlphaFoldDB" id="Q9PGB1"/>
<dbReference type="Proteomes" id="UP000000812">
    <property type="component" value="Chromosome"/>
</dbReference>
<reference evidence="2 3" key="1">
    <citation type="journal article" date="2000" name="Nature">
        <title>The genome sequence of the plant pathogen Xylella fastidiosa.</title>
        <authorList>
            <person name="Simpson A.J."/>
            <person name="Reinach F.C."/>
            <person name="Arruda P."/>
            <person name="Abreu F.A."/>
            <person name="Acencio M."/>
            <person name="Alvarenga R."/>
            <person name="Alves L.M."/>
            <person name="Araya J.E."/>
            <person name="Baia G.S."/>
            <person name="Baptista C.S."/>
            <person name="Barros M.H."/>
            <person name="Bonaccorsi E.D."/>
            <person name="Bordin S."/>
            <person name="Bove J.M."/>
            <person name="Briones M.R."/>
            <person name="Bueno M.R."/>
            <person name="Camargo A.A."/>
            <person name="Camargo L.E."/>
            <person name="Carraro D.M."/>
            <person name="Carrer H."/>
            <person name="Colauto N.B."/>
            <person name="Colombo C."/>
            <person name="Costa F.F."/>
            <person name="Costa M.C."/>
            <person name="Costa-Neto C.M."/>
            <person name="Coutinho L.L."/>
            <person name="Cristofani M."/>
            <person name="Dias-Neto E."/>
            <person name="Docena C."/>
            <person name="El-Dorry H."/>
            <person name="Facincani A.P."/>
            <person name="Ferreira A.J."/>
            <person name="Ferreira V.C."/>
            <person name="Ferro J.A."/>
            <person name="Fraga J.S."/>
            <person name="Franca S.C."/>
            <person name="Franco M.C."/>
            <person name="Frohme M."/>
            <person name="Furlan L.R."/>
            <person name="Garnier M."/>
            <person name="Goldman G.H."/>
            <person name="Goldman M.H."/>
            <person name="Gomes S.L."/>
            <person name="Gruber A."/>
            <person name="Ho P.L."/>
            <person name="Hoheisel J.D."/>
            <person name="Junqueira M.L."/>
            <person name="Kemper E.L."/>
            <person name="Kitajima J.P."/>
            <person name="Krieger J.E."/>
            <person name="Kuramae E.E."/>
            <person name="Laigret F."/>
            <person name="Lambais M.R."/>
            <person name="Leite L.C."/>
            <person name="Lemos E.G."/>
            <person name="Lemos M.V."/>
            <person name="Lopes S.A."/>
            <person name="Lopes C.R."/>
            <person name="Machado J.A."/>
            <person name="Machado M.A."/>
            <person name="Madeira A.M."/>
            <person name="Madeira H.M."/>
            <person name="Marino C.L."/>
            <person name="Marques M.V."/>
            <person name="Martins E.A."/>
            <person name="Martins E.M."/>
            <person name="Matsukuma A.Y."/>
            <person name="Menck C.F."/>
            <person name="Miracca E.C."/>
            <person name="Miyaki C.Y."/>
            <person name="Monteriro-Vitorello C.B."/>
            <person name="Moon D.H."/>
            <person name="Nagai M.A."/>
            <person name="Nascimento A.L."/>
            <person name="Netto L.E."/>
            <person name="Nhani A.Jr."/>
            <person name="Nobrega F.G."/>
            <person name="Nunes L.R."/>
            <person name="Oliveira M.A."/>
            <person name="de Oliveira M.C."/>
            <person name="de Oliveira R.C."/>
            <person name="Palmieri D.A."/>
            <person name="Paris A."/>
            <person name="Peixoto B.R."/>
            <person name="Pereira G.A."/>
            <person name="Pereira H.A.Jr."/>
            <person name="Pesquero J.B."/>
            <person name="Quaggio R.B."/>
            <person name="Roberto P.G."/>
            <person name="Rodrigues V."/>
            <person name="de M Rosa A.J."/>
            <person name="de Rosa V.E.Jr."/>
            <person name="de Sa R.G."/>
            <person name="Santelli R.V."/>
            <person name="Sawasaki H.E."/>
            <person name="da Silva A.C."/>
            <person name="da Silva A.M."/>
            <person name="da Silva F.R."/>
            <person name="da Silva W.A.Jr."/>
            <person name="da Silveira J.F."/>
            <person name="Silvestri M.L."/>
            <person name="Siqueira W.J."/>
            <person name="de Souza A.A."/>
            <person name="de Souza A.P."/>
            <person name="Terenzi M.F."/>
            <person name="Truffi D."/>
            <person name="Tsai S.M."/>
            <person name="Tsuhako M.H."/>
            <person name="Vallada H."/>
            <person name="Van Sluys M.A."/>
            <person name="Verjovski-Almeida S."/>
            <person name="Vettore A.L."/>
            <person name="Zago M.A."/>
            <person name="Zatz M."/>
            <person name="Meidanis J."/>
            <person name="Setubal J.C."/>
        </authorList>
    </citation>
    <scope>NUCLEOTIDE SEQUENCE [LARGE SCALE GENOMIC DNA]</scope>
    <source>
        <strain evidence="2 3">9a5c</strain>
    </source>
</reference>
<gene>
    <name evidence="2" type="ordered locus">XF_0391</name>
</gene>
<keyword evidence="1" id="KW-0732">Signal</keyword>
<dbReference type="HOGENOM" id="CLU_2511920_0_0_6"/>